<dbReference type="CDD" id="cd00118">
    <property type="entry name" value="LysM"/>
    <property type="match status" value="1"/>
</dbReference>
<name>A0ABU6D5P8_9GAMM</name>
<dbReference type="Gene3D" id="3.10.350.10">
    <property type="entry name" value="LysM domain"/>
    <property type="match status" value="1"/>
</dbReference>
<gene>
    <name evidence="3" type="ORF">VSS37_21770</name>
</gene>
<feature type="domain" description="LysM" evidence="2">
    <location>
        <begin position="248"/>
        <end position="291"/>
    </location>
</feature>
<dbReference type="InterPro" id="IPR023346">
    <property type="entry name" value="Lysozyme-like_dom_sf"/>
</dbReference>
<dbReference type="PANTHER" id="PTHR37423">
    <property type="entry name" value="SOLUBLE LYTIC MUREIN TRANSGLYCOSYLASE-RELATED"/>
    <property type="match status" value="1"/>
</dbReference>
<evidence type="ECO:0000259" key="2">
    <source>
        <dbReference type="PROSITE" id="PS51782"/>
    </source>
</evidence>
<accession>A0ABU6D5P8</accession>
<dbReference type="SUPFAM" id="SSF54106">
    <property type="entry name" value="LysM domain"/>
    <property type="match status" value="1"/>
</dbReference>
<dbReference type="EMBL" id="JAYMYJ010000165">
    <property type="protein sequence ID" value="MEB4593613.1"/>
    <property type="molecule type" value="Genomic_DNA"/>
</dbReference>
<dbReference type="PROSITE" id="PS51782">
    <property type="entry name" value="LYSM"/>
    <property type="match status" value="1"/>
</dbReference>
<evidence type="ECO:0000313" key="4">
    <source>
        <dbReference type="Proteomes" id="UP001308005"/>
    </source>
</evidence>
<dbReference type="SMART" id="SM00257">
    <property type="entry name" value="LysM"/>
    <property type="match status" value="1"/>
</dbReference>
<dbReference type="Gene3D" id="1.10.530.10">
    <property type="match status" value="1"/>
</dbReference>
<dbReference type="SUPFAM" id="SSF53955">
    <property type="entry name" value="Lysozyme-like"/>
    <property type="match status" value="1"/>
</dbReference>
<dbReference type="Pfam" id="PF01464">
    <property type="entry name" value="SLT"/>
    <property type="match status" value="1"/>
</dbReference>
<dbReference type="PANTHER" id="PTHR37423:SF2">
    <property type="entry name" value="MEMBRANE-BOUND LYTIC MUREIN TRANSGLYCOSYLASE C"/>
    <property type="match status" value="1"/>
</dbReference>
<dbReference type="Pfam" id="PF01476">
    <property type="entry name" value="LysM"/>
    <property type="match status" value="1"/>
</dbReference>
<dbReference type="InterPro" id="IPR008258">
    <property type="entry name" value="Transglycosylase_SLT_dom_1"/>
</dbReference>
<keyword evidence="4" id="KW-1185">Reference proteome</keyword>
<evidence type="ECO:0000256" key="1">
    <source>
        <dbReference type="ARBA" id="ARBA00007734"/>
    </source>
</evidence>
<evidence type="ECO:0000313" key="3">
    <source>
        <dbReference type="EMBL" id="MEB4593613.1"/>
    </source>
</evidence>
<dbReference type="PROSITE" id="PS00922">
    <property type="entry name" value="TRANSGLYCOSYLASE"/>
    <property type="match status" value="1"/>
</dbReference>
<dbReference type="InterPro" id="IPR000189">
    <property type="entry name" value="Transglyc_AS"/>
</dbReference>
<proteinExistence type="inferred from homology"/>
<dbReference type="InterPro" id="IPR018392">
    <property type="entry name" value="LysM"/>
</dbReference>
<dbReference type="RefSeq" id="WP_324698631.1">
    <property type="nucleotide sequence ID" value="NZ_JAYMYJ010000165.1"/>
</dbReference>
<dbReference type="InterPro" id="IPR036779">
    <property type="entry name" value="LysM_dom_sf"/>
</dbReference>
<reference evidence="3 4" key="2">
    <citation type="submission" date="2024-01" db="EMBL/GenBank/DDBJ databases">
        <authorList>
            <person name="Xie X."/>
        </authorList>
    </citation>
    <scope>NUCLEOTIDE SEQUENCE [LARGE SCALE GENOMIC DNA]</scope>
    <source>
        <strain evidence="3">SCUT-1</strain>
    </source>
</reference>
<protein>
    <submittedName>
        <fullName evidence="3">Transglycosylase SLT domain-containing protein</fullName>
    </submittedName>
</protein>
<sequence length="293" mass="32722">MPTEIALLPFVESAFDPDIFSSAGAAGLWQFIPDTGRRYGLQQAKHYDARMDPFAATGAALSYLQELHDEFNGDWLLALAAYNCGEKRVQREIDNNRAAGLPADFWHLSGLPKETREYVPRLLAFKELIRNAPRYGVSLADTPNRARLAQVRVNKPVDLRRVALMAGLNSEHLINLNPCFRTGVTTPEYSNRIVLPRSQAQQLAQIIESQPPAASRQVYASKSSSGYNRLATVKIRKKPVQYANAKSKSHTVRRGETLQTIAQKHGMTVEALMKTNSKHTSRIRVGERLDIIA</sequence>
<reference evidence="4" key="1">
    <citation type="submission" date="2023-07" db="EMBL/GenBank/DDBJ databases">
        <title>The carbon used by Thiothrix.</title>
        <authorList>
            <person name="Chen L."/>
        </authorList>
    </citation>
    <scope>NUCLEOTIDE SEQUENCE [LARGE SCALE GENOMIC DNA]</scope>
</reference>
<dbReference type="Proteomes" id="UP001308005">
    <property type="component" value="Unassembled WGS sequence"/>
</dbReference>
<comment type="similarity">
    <text evidence="1">Belongs to the transglycosylase Slt family.</text>
</comment>
<comment type="caution">
    <text evidence="3">The sequence shown here is derived from an EMBL/GenBank/DDBJ whole genome shotgun (WGS) entry which is preliminary data.</text>
</comment>
<organism evidence="3 4">
    <name type="scientific">Candidatus Thiothrix phosphatis</name>
    <dbReference type="NCBI Taxonomy" id="3112415"/>
    <lineage>
        <taxon>Bacteria</taxon>
        <taxon>Pseudomonadati</taxon>
        <taxon>Pseudomonadota</taxon>
        <taxon>Gammaproteobacteria</taxon>
        <taxon>Thiotrichales</taxon>
        <taxon>Thiotrichaceae</taxon>
        <taxon>Thiothrix</taxon>
    </lineage>
</organism>
<dbReference type="CDD" id="cd16894">
    <property type="entry name" value="MltD-like"/>
    <property type="match status" value="1"/>
</dbReference>